<feature type="domain" description="Anti sigma-E protein RseA N-terminal" evidence="2">
    <location>
        <begin position="6"/>
        <end position="83"/>
    </location>
</feature>
<dbReference type="InterPro" id="IPR005572">
    <property type="entry name" value="Anti-sigma_E_RseA_N"/>
</dbReference>
<dbReference type="EMBL" id="CP124755">
    <property type="protein sequence ID" value="WGZ89514.1"/>
    <property type="molecule type" value="Genomic_DNA"/>
</dbReference>
<keyword evidence="1" id="KW-0472">Membrane</keyword>
<dbReference type="GO" id="GO:0016989">
    <property type="term" value="F:sigma factor antagonist activity"/>
    <property type="evidence" value="ECO:0007669"/>
    <property type="project" value="InterPro"/>
</dbReference>
<reference evidence="3" key="1">
    <citation type="journal article" date="2023" name="Int. J. Mol. Sci.">
        <title>Metagenomics Revealed a New Genus 'Candidatus Thiocaldithrix dubininis' gen. nov., sp. nov. and a New Species 'Candidatus Thiothrix putei' sp. nov. in the Family Thiotrichaceae, Some Members of Which Have Traits of Both Na+- and H+-Motive Energetics.</title>
        <authorList>
            <person name="Ravin N.V."/>
            <person name="Muntyan M.S."/>
            <person name="Smolyakov D.D."/>
            <person name="Rudenko T.S."/>
            <person name="Beletsky A.V."/>
            <person name="Mardanov A.V."/>
            <person name="Grabovich M.Y."/>
        </authorList>
    </citation>
    <scope>NUCLEOTIDE SEQUENCE</scope>
    <source>
        <strain evidence="3">GKL-01</strain>
    </source>
</reference>
<protein>
    <submittedName>
        <fullName evidence="3">Sigma-E factor negative regulatory protein</fullName>
    </submittedName>
</protein>
<dbReference type="Gene3D" id="1.10.10.880">
    <property type="entry name" value="Anti sigma-E protein RseA, N-terminal domain"/>
    <property type="match status" value="1"/>
</dbReference>
<evidence type="ECO:0000259" key="2">
    <source>
        <dbReference type="Pfam" id="PF03872"/>
    </source>
</evidence>
<organism evidence="3">
    <name type="scientific">Candidatus Thiocaldithrix dubininis</name>
    <dbReference type="NCBI Taxonomy" id="3080823"/>
    <lineage>
        <taxon>Bacteria</taxon>
        <taxon>Pseudomonadati</taxon>
        <taxon>Pseudomonadota</taxon>
        <taxon>Gammaproteobacteria</taxon>
        <taxon>Thiotrichales</taxon>
        <taxon>Thiotrichaceae</taxon>
        <taxon>Candidatus Thiocaldithrix</taxon>
    </lineage>
</organism>
<proteinExistence type="predicted"/>
<keyword evidence="1" id="KW-1133">Transmembrane helix</keyword>
<dbReference type="CDD" id="cd16328">
    <property type="entry name" value="RseA_N"/>
    <property type="match status" value="1"/>
</dbReference>
<evidence type="ECO:0000313" key="3">
    <source>
        <dbReference type="EMBL" id="WGZ89514.1"/>
    </source>
</evidence>
<dbReference type="Pfam" id="PF03872">
    <property type="entry name" value="RseA_N"/>
    <property type="match status" value="1"/>
</dbReference>
<dbReference type="KEGG" id="tdu:QJT80_08320"/>
<feature type="transmembrane region" description="Helical" evidence="1">
    <location>
        <begin position="101"/>
        <end position="122"/>
    </location>
</feature>
<dbReference type="InterPro" id="IPR052383">
    <property type="entry name" value="Anti-sigma-E_RseA-like"/>
</dbReference>
<keyword evidence="1" id="KW-0812">Transmembrane</keyword>
<reference evidence="3" key="2">
    <citation type="submission" date="2023-04" db="EMBL/GenBank/DDBJ databases">
        <authorList>
            <person name="Beletskiy A.V."/>
            <person name="Mardanov A.V."/>
            <person name="Ravin N.V."/>
        </authorList>
    </citation>
    <scope>NUCLEOTIDE SEQUENCE</scope>
    <source>
        <strain evidence="3">GKL-01</strain>
    </source>
</reference>
<name>A0AA95H5C2_9GAMM</name>
<dbReference type="Proteomes" id="UP001300672">
    <property type="component" value="Chromosome"/>
</dbReference>
<dbReference type="SUPFAM" id="SSF89069">
    <property type="entry name" value="N-terminal, cytoplasmic domain of anti-sigmaE factor RseA"/>
    <property type="match status" value="1"/>
</dbReference>
<sequence length="206" mass="22533">MNTSKHEFLSAWLDDETGTFEQRRIVDELHKDEALAQTMSRYALMGELMRKPQATPVIAANAFLSRMQLALEDEPTYGHATVSTTIPAATKTVKMVSQRRYYAGMGMAATVATVAMGGLLWLQQPQFHQPALQAQVTTTVAPLAVASLPAANTAEQLAATDARIRQLGQVDSHTRDVLKQYVTQHARYASTGIAPSLRAVTYANEN</sequence>
<dbReference type="InterPro" id="IPR036147">
    <property type="entry name" value="Anti-sigma_E_RseA_N_sf"/>
</dbReference>
<gene>
    <name evidence="3" type="ORF">QJT80_08320</name>
</gene>
<dbReference type="PANTHER" id="PTHR38104:SF1">
    <property type="entry name" value="ANTI-SIGMA-E FACTOR RSEA"/>
    <property type="match status" value="1"/>
</dbReference>
<evidence type="ECO:0000256" key="1">
    <source>
        <dbReference type="SAM" id="Phobius"/>
    </source>
</evidence>
<dbReference type="AlphaFoldDB" id="A0AA95H5C2"/>
<accession>A0AA95H5C2</accession>
<dbReference type="PANTHER" id="PTHR38104">
    <property type="match status" value="1"/>
</dbReference>